<dbReference type="CDD" id="cd06260">
    <property type="entry name" value="DUF820-like"/>
    <property type="match status" value="1"/>
</dbReference>
<feature type="domain" description="Putative restriction endonuclease" evidence="1">
    <location>
        <begin position="13"/>
        <end position="185"/>
    </location>
</feature>
<dbReference type="PANTHER" id="PTHR36558">
    <property type="entry name" value="GLR1098 PROTEIN"/>
    <property type="match status" value="1"/>
</dbReference>
<reference evidence="2" key="1">
    <citation type="submission" date="2014-11" db="EMBL/GenBank/DDBJ databases">
        <authorList>
            <person name="Malar M.C."/>
            <person name="Sen D."/>
            <person name="Tripathy S."/>
        </authorList>
    </citation>
    <scope>NUCLEOTIDE SEQUENCE</scope>
    <source>
        <strain evidence="2">BDU141951</strain>
    </source>
</reference>
<gene>
    <name evidence="2" type="ORF">QQ91_016765</name>
</gene>
<keyword evidence="2" id="KW-0540">Nuclease</keyword>
<dbReference type="Pfam" id="PF05685">
    <property type="entry name" value="Uma2"/>
    <property type="match status" value="1"/>
</dbReference>
<dbReference type="InterPro" id="IPR008538">
    <property type="entry name" value="Uma2"/>
</dbReference>
<keyword evidence="2" id="KW-0255">Endonuclease</keyword>
<dbReference type="InterPro" id="IPR011335">
    <property type="entry name" value="Restrct_endonuc-II-like"/>
</dbReference>
<organism evidence="2">
    <name type="scientific">Lyngbya confervoides BDU141951</name>
    <dbReference type="NCBI Taxonomy" id="1574623"/>
    <lineage>
        <taxon>Bacteria</taxon>
        <taxon>Bacillati</taxon>
        <taxon>Cyanobacteriota</taxon>
        <taxon>Cyanophyceae</taxon>
        <taxon>Oscillatoriophycideae</taxon>
        <taxon>Oscillatoriales</taxon>
        <taxon>Microcoleaceae</taxon>
        <taxon>Lyngbya</taxon>
    </lineage>
</organism>
<reference evidence="2" key="2">
    <citation type="journal article" date="2015" name="Genome Announc.">
        <title>Draft Genome Sequence of Filamentous Marine Cyanobacterium Lyngbya confervoides Strain BDU141951.</title>
        <authorList>
            <person name="Chandrababunaidu M.M."/>
            <person name="Sen D."/>
            <person name="Tripathy S."/>
        </authorList>
    </citation>
    <scope>NUCLEOTIDE SEQUENCE</scope>
    <source>
        <strain evidence="2">BDU141951</strain>
    </source>
</reference>
<dbReference type="AlphaFoldDB" id="A0A0C1Y5M8"/>
<accession>A0A0C1Y5M8</accession>
<evidence type="ECO:0000259" key="1">
    <source>
        <dbReference type="Pfam" id="PF05685"/>
    </source>
</evidence>
<sequence length="200" mass="22368">MIASSDRIHLSPEAYLEWEAQQSIKYEYLHGEAYAMTGGTLAHNDIAVNLTTLLKNHLRGGRCKVRMADAKVGVTAKGPFFYPDVLVTCNDADRTAKTLVQHPCLIIEVLSPGTEGYDRGEKFRQYRQLDSLQEYVLVDAERMGVEVYRLNAAQKWELTPYFPEANGSAESLMVDFFSVGFQCAIAAIYEDVEFSALLNG</sequence>
<name>A0A0C1Y5M8_9CYAN</name>
<protein>
    <submittedName>
        <fullName evidence="2">Uma2 family endonuclease</fullName>
    </submittedName>
</protein>
<keyword evidence="2" id="KW-0378">Hydrolase</keyword>
<evidence type="ECO:0000313" key="2">
    <source>
        <dbReference type="EMBL" id="NEV68762.1"/>
    </source>
</evidence>
<dbReference type="Gene3D" id="3.90.1570.10">
    <property type="entry name" value="tt1808, chain A"/>
    <property type="match status" value="1"/>
</dbReference>
<dbReference type="InterPro" id="IPR012296">
    <property type="entry name" value="Nuclease_put_TT1808"/>
</dbReference>
<dbReference type="GO" id="GO:0004519">
    <property type="term" value="F:endonuclease activity"/>
    <property type="evidence" value="ECO:0007669"/>
    <property type="project" value="UniProtKB-KW"/>
</dbReference>
<dbReference type="PANTHER" id="PTHR36558:SF1">
    <property type="entry name" value="RESTRICTION ENDONUCLEASE DOMAIN-CONTAINING PROTEIN-RELATED"/>
    <property type="match status" value="1"/>
</dbReference>
<comment type="caution">
    <text evidence="2">The sequence shown here is derived from an EMBL/GenBank/DDBJ whole genome shotgun (WGS) entry which is preliminary data.</text>
</comment>
<reference evidence="2" key="3">
    <citation type="submission" date="2020-02" db="EMBL/GenBank/DDBJ databases">
        <authorList>
            <person name="Sarangi A.N."/>
            <person name="Ghosh S."/>
            <person name="Mukherjee M."/>
            <person name="Tripathy S."/>
        </authorList>
    </citation>
    <scope>NUCLEOTIDE SEQUENCE</scope>
    <source>
        <strain evidence="2">BDU141951</strain>
    </source>
</reference>
<dbReference type="EMBL" id="JTHE02000003">
    <property type="protein sequence ID" value="NEV68762.1"/>
    <property type="molecule type" value="Genomic_DNA"/>
</dbReference>
<proteinExistence type="predicted"/>
<dbReference type="SUPFAM" id="SSF52980">
    <property type="entry name" value="Restriction endonuclease-like"/>
    <property type="match status" value="1"/>
</dbReference>